<evidence type="ECO:0000313" key="2">
    <source>
        <dbReference type="EMBL" id="RDY22431.1"/>
    </source>
</evidence>
<accession>A0A371IPM6</accession>
<protein>
    <submittedName>
        <fullName evidence="2">DNA-binding protein</fullName>
    </submittedName>
</protein>
<name>A0A371IPM6_9FIRM</name>
<reference evidence="2 3" key="1">
    <citation type="journal article" date="2017" name="Genome Announc.">
        <title>Draft Genome Sequence of Romboutsia maritimum sp. nov. Strain CCRI-22766(T), Isolated from Coastal Estuarine Mud.</title>
        <authorList>
            <person name="Maheux A.F."/>
            <person name="Boudreau D.K."/>
            <person name="Berube E."/>
            <person name="Boissinot M."/>
            <person name="Raymond F."/>
            <person name="Brodeur S."/>
            <person name="Corbeil J."/>
            <person name="Brightwell G."/>
            <person name="Broda D."/>
            <person name="Omar R.F."/>
            <person name="Bergeron M.G."/>
        </authorList>
    </citation>
    <scope>NUCLEOTIDE SEQUENCE [LARGE SCALE GENOMIC DNA]</scope>
    <source>
        <strain evidence="2 3">CCRI-22766</strain>
    </source>
</reference>
<organism evidence="2 3">
    <name type="scientific">Romboutsia maritimum</name>
    <dbReference type="NCBI Taxonomy" id="2020948"/>
    <lineage>
        <taxon>Bacteria</taxon>
        <taxon>Bacillati</taxon>
        <taxon>Bacillota</taxon>
        <taxon>Clostridia</taxon>
        <taxon>Peptostreptococcales</taxon>
        <taxon>Peptostreptococcaceae</taxon>
        <taxon>Romboutsia</taxon>
    </lineage>
</organism>
<evidence type="ECO:0000259" key="1">
    <source>
        <dbReference type="Pfam" id="PF12728"/>
    </source>
</evidence>
<sequence>MEDKMELLEHGVNAREFAKATGMHFNTVYKMIKRGEIEAIKEGKSYIIPSNEVEKYTKTISNELLKNAESKLNAYIELQQKAEEFLKDDIGHLITDFKDVIKINKNNKNIIHDEELYENIELIKVGIENIEKTREHYNFISEIIKEQKELCKQIEATNEMIKNVYQ</sequence>
<dbReference type="AlphaFoldDB" id="A0A371IPM6"/>
<comment type="caution">
    <text evidence="2">The sequence shown here is derived from an EMBL/GenBank/DDBJ whole genome shotgun (WGS) entry which is preliminary data.</text>
</comment>
<gene>
    <name evidence="2" type="ORF">CHF27_013470</name>
</gene>
<dbReference type="NCBIfam" id="TIGR01764">
    <property type="entry name" value="excise"/>
    <property type="match status" value="1"/>
</dbReference>
<feature type="domain" description="Helix-turn-helix" evidence="1">
    <location>
        <begin position="15"/>
        <end position="56"/>
    </location>
</feature>
<dbReference type="Pfam" id="PF12728">
    <property type="entry name" value="HTH_17"/>
    <property type="match status" value="1"/>
</dbReference>
<dbReference type="GO" id="GO:0003677">
    <property type="term" value="F:DNA binding"/>
    <property type="evidence" value="ECO:0007669"/>
    <property type="project" value="UniProtKB-KW"/>
</dbReference>
<evidence type="ECO:0000313" key="3">
    <source>
        <dbReference type="Proteomes" id="UP000243494"/>
    </source>
</evidence>
<keyword evidence="2" id="KW-0238">DNA-binding</keyword>
<dbReference type="Proteomes" id="UP000243494">
    <property type="component" value="Unassembled WGS sequence"/>
</dbReference>
<keyword evidence="3" id="KW-1185">Reference proteome</keyword>
<dbReference type="EMBL" id="NOJZ02000061">
    <property type="protein sequence ID" value="RDY22431.1"/>
    <property type="molecule type" value="Genomic_DNA"/>
</dbReference>
<dbReference type="InterPro" id="IPR010093">
    <property type="entry name" value="SinI_DNA-bd"/>
</dbReference>
<proteinExistence type="predicted"/>
<dbReference type="InterPro" id="IPR041657">
    <property type="entry name" value="HTH_17"/>
</dbReference>